<dbReference type="EMBL" id="CP045798">
    <property type="protein sequence ID" value="QNB47146.1"/>
    <property type="molecule type" value="Genomic_DNA"/>
</dbReference>
<proteinExistence type="predicted"/>
<dbReference type="GO" id="GO:0009403">
    <property type="term" value="P:toxin biosynthetic process"/>
    <property type="evidence" value="ECO:0007669"/>
    <property type="project" value="InterPro"/>
</dbReference>
<keyword evidence="3 5" id="KW-1133">Transmembrane helix</keyword>
<evidence type="ECO:0000313" key="6">
    <source>
        <dbReference type="EMBL" id="QNB47146.1"/>
    </source>
</evidence>
<evidence type="ECO:0000256" key="2">
    <source>
        <dbReference type="ARBA" id="ARBA00022692"/>
    </source>
</evidence>
<evidence type="ECO:0000256" key="5">
    <source>
        <dbReference type="SAM" id="Phobius"/>
    </source>
</evidence>
<evidence type="ECO:0000256" key="3">
    <source>
        <dbReference type="ARBA" id="ARBA00022989"/>
    </source>
</evidence>
<dbReference type="GO" id="GO:0016020">
    <property type="term" value="C:membrane"/>
    <property type="evidence" value="ECO:0007669"/>
    <property type="project" value="UniProtKB-SubCell"/>
</dbReference>
<dbReference type="PANTHER" id="PTHR37306:SF1">
    <property type="entry name" value="COLICIN V PRODUCTION PROTEIN"/>
    <property type="match status" value="1"/>
</dbReference>
<keyword evidence="4 5" id="KW-0472">Membrane</keyword>
<reference evidence="6 7" key="1">
    <citation type="journal article" date="2019" name="Front. Microbiol.">
        <title>Thermoanaerosceptrum fracticalcis gen. nov. sp. nov., a Novel Fumarate-Fermenting Microorganism From a Deep Fractured Carbonate Aquifer of the US Great Basin.</title>
        <authorList>
            <person name="Hamilton-Brehm S.D."/>
            <person name="Stewart L.E."/>
            <person name="Zavarin M."/>
            <person name="Caldwell M."/>
            <person name="Lawson P.A."/>
            <person name="Onstott T.C."/>
            <person name="Grzymski J."/>
            <person name="Neveux I."/>
            <person name="Lollar B.S."/>
            <person name="Russell C.E."/>
            <person name="Moser D.P."/>
        </authorList>
    </citation>
    <scope>NUCLEOTIDE SEQUENCE [LARGE SCALE GENOMIC DNA]</scope>
    <source>
        <strain evidence="6 7">DRI-13</strain>
    </source>
</reference>
<dbReference type="PANTHER" id="PTHR37306">
    <property type="entry name" value="COLICIN V PRODUCTION PROTEIN"/>
    <property type="match status" value="1"/>
</dbReference>
<comment type="subcellular location">
    <subcellularLocation>
        <location evidence="1">Membrane</location>
        <topology evidence="1">Multi-pass membrane protein</topology>
    </subcellularLocation>
</comment>
<sequence>MFILYVCFALQISFFFVPSKCEGDFFIRSFYSLILGKNFVIRVNGRSREVCGEHSYRRCWGLNIVDLVIIVFLVVGAINGYRRGLLGSLCYLAANLLGLFVAIKYYPQLAGWLNQQFSLTLKVSQFFKAHVMLPPAVSTLQLTKIPLPDIIKQLESSSLPPEIKLHLMDYLQKWWTTLSSFNNLGELIHYLVAIALINGLAFFLIWLVVDKAAVLLAEGLTRCTQNSLLGDLNRLSGTVIGLALSALTLTIFVGIISPLLSLTSAAQPSLFSSVLKTMNQSQLVPYFISAFTLLFSKLITLWQ</sequence>
<feature type="transmembrane region" description="Helical" evidence="5">
    <location>
        <begin position="239"/>
        <end position="263"/>
    </location>
</feature>
<feature type="transmembrane region" description="Helical" evidence="5">
    <location>
        <begin position="283"/>
        <end position="302"/>
    </location>
</feature>
<dbReference type="KEGG" id="tfr:BR63_13025"/>
<accession>A0A7G6E4Z2</accession>
<dbReference type="InterPro" id="IPR003825">
    <property type="entry name" value="Colicin-V_CvpA"/>
</dbReference>
<feature type="transmembrane region" description="Helical" evidence="5">
    <location>
        <begin position="85"/>
        <end position="106"/>
    </location>
</feature>
<organism evidence="6 7">
    <name type="scientific">Thermanaerosceptrum fracticalcis</name>
    <dbReference type="NCBI Taxonomy" id="1712410"/>
    <lineage>
        <taxon>Bacteria</taxon>
        <taxon>Bacillati</taxon>
        <taxon>Bacillota</taxon>
        <taxon>Clostridia</taxon>
        <taxon>Eubacteriales</taxon>
        <taxon>Peptococcaceae</taxon>
        <taxon>Thermanaerosceptrum</taxon>
    </lineage>
</organism>
<evidence type="ECO:0000256" key="4">
    <source>
        <dbReference type="ARBA" id="ARBA00023136"/>
    </source>
</evidence>
<name>A0A7G6E4Z2_THEFR</name>
<dbReference type="Proteomes" id="UP000515847">
    <property type="component" value="Chromosome"/>
</dbReference>
<dbReference type="AlphaFoldDB" id="A0A7G6E4Z2"/>
<feature type="transmembrane region" description="Helical" evidence="5">
    <location>
        <begin position="187"/>
        <end position="209"/>
    </location>
</feature>
<evidence type="ECO:0008006" key="8">
    <source>
        <dbReference type="Google" id="ProtNLM"/>
    </source>
</evidence>
<protein>
    <recommendedName>
        <fullName evidence="8">CvpA family protein</fullName>
    </recommendedName>
</protein>
<feature type="transmembrane region" description="Helical" evidence="5">
    <location>
        <begin position="60"/>
        <end position="78"/>
    </location>
</feature>
<gene>
    <name evidence="6" type="ORF">BR63_13025</name>
</gene>
<evidence type="ECO:0000256" key="1">
    <source>
        <dbReference type="ARBA" id="ARBA00004141"/>
    </source>
</evidence>
<evidence type="ECO:0000313" key="7">
    <source>
        <dbReference type="Proteomes" id="UP000515847"/>
    </source>
</evidence>
<keyword evidence="7" id="KW-1185">Reference proteome</keyword>
<dbReference type="Pfam" id="PF02674">
    <property type="entry name" value="Colicin_V"/>
    <property type="match status" value="2"/>
</dbReference>
<keyword evidence="2 5" id="KW-0812">Transmembrane</keyword>